<dbReference type="NCBIfam" id="TIGR03435">
    <property type="entry name" value="Soli_TIGR03435"/>
    <property type="match status" value="1"/>
</dbReference>
<evidence type="ECO:0000313" key="2">
    <source>
        <dbReference type="EMBL" id="OKS88606.1"/>
    </source>
</evidence>
<dbReference type="InterPro" id="IPR036249">
    <property type="entry name" value="Thioredoxin-like_sf"/>
</dbReference>
<feature type="domain" description="Thioredoxin" evidence="1">
    <location>
        <begin position="21"/>
        <end position="161"/>
    </location>
</feature>
<dbReference type="AlphaFoldDB" id="A0A1Q6A3M5"/>
<gene>
    <name evidence="2" type="ORF">RG47T_4077</name>
</gene>
<dbReference type="Gene3D" id="3.40.30.10">
    <property type="entry name" value="Glutaredoxin"/>
    <property type="match status" value="1"/>
</dbReference>
<dbReference type="SUPFAM" id="SSF52833">
    <property type="entry name" value="Thioredoxin-like"/>
    <property type="match status" value="1"/>
</dbReference>
<comment type="caution">
    <text evidence="2">The sequence shown here is derived from an EMBL/GenBank/DDBJ whole genome shotgun (WGS) entry which is preliminary data.</text>
</comment>
<protein>
    <recommendedName>
        <fullName evidence="1">Thioredoxin domain-containing protein</fullName>
    </recommendedName>
</protein>
<organism evidence="2 3">
    <name type="scientific">Mucilaginibacter polytrichastri</name>
    <dbReference type="NCBI Taxonomy" id="1302689"/>
    <lineage>
        <taxon>Bacteria</taxon>
        <taxon>Pseudomonadati</taxon>
        <taxon>Bacteroidota</taxon>
        <taxon>Sphingobacteriia</taxon>
        <taxon>Sphingobacteriales</taxon>
        <taxon>Sphingobacteriaceae</taxon>
        <taxon>Mucilaginibacter</taxon>
    </lineage>
</organism>
<sequence>MKQFILIIFFISTLGLASAQVKIGQQVTDAQVGTLLNAPVKSTGLAALKGKVILLEFWATWCSPCVEAMGHLQKLQKTYAGKFQVITVSTEKEKRVKQFLINQPSNLWFAIDTADNFGKYFPYHIIPHSVLIDENGTVVAITEPQNITAKVIADVIQGIRINLPLKEDTIRDENPWDTYFPTDTNTQSRFLIQPEIKGAGSSSKSYQQSPVFKNRRICMINVPLEIIYRIAYGNFSNKRTIDQTPNRVVKEDKQNYCMDIIVPKGQEKMLFTTLQNELKTRFELQASIEKRVKPVYILTIADSAKVNLLNRSHIEEKDFDGGSGSFNGESVRLNCIADYLENFGLVNRPVLDETGNNNLYNIKFTYMAEKKGDLQNALHNLGLKLIEAERNIDMLVLR</sequence>
<accession>A0A1Q6A3M5</accession>
<keyword evidence="3" id="KW-1185">Reference proteome</keyword>
<dbReference type="InterPro" id="IPR050553">
    <property type="entry name" value="Thioredoxin_ResA/DsbE_sf"/>
</dbReference>
<dbReference type="OrthoDB" id="1118217at2"/>
<evidence type="ECO:0000259" key="1">
    <source>
        <dbReference type="PROSITE" id="PS51352"/>
    </source>
</evidence>
<dbReference type="Pfam" id="PF12543">
    <property type="entry name" value="DUF3738"/>
    <property type="match status" value="1"/>
</dbReference>
<dbReference type="InterPro" id="IPR013740">
    <property type="entry name" value="Redoxin"/>
</dbReference>
<dbReference type="PANTHER" id="PTHR42852">
    <property type="entry name" value="THIOL:DISULFIDE INTERCHANGE PROTEIN DSBE"/>
    <property type="match status" value="1"/>
</dbReference>
<evidence type="ECO:0000313" key="3">
    <source>
        <dbReference type="Proteomes" id="UP000186720"/>
    </source>
</evidence>
<dbReference type="Pfam" id="PF08534">
    <property type="entry name" value="Redoxin"/>
    <property type="match status" value="1"/>
</dbReference>
<dbReference type="InterPro" id="IPR017801">
    <property type="entry name" value="DUF3738"/>
</dbReference>
<proteinExistence type="predicted"/>
<dbReference type="GO" id="GO:0016491">
    <property type="term" value="F:oxidoreductase activity"/>
    <property type="evidence" value="ECO:0007669"/>
    <property type="project" value="InterPro"/>
</dbReference>
<name>A0A1Q6A3M5_9SPHI</name>
<dbReference type="RefSeq" id="WP_074491167.1">
    <property type="nucleotide sequence ID" value="NZ_FPAM01000011.1"/>
</dbReference>
<reference evidence="2 3" key="1">
    <citation type="submission" date="2016-11" db="EMBL/GenBank/DDBJ databases">
        <title>Whole Genome Sequencing of Mucilaginibacter polytrichastri RG4-7(T) isolated from the moss sample.</title>
        <authorList>
            <person name="Li Y."/>
        </authorList>
    </citation>
    <scope>NUCLEOTIDE SEQUENCE [LARGE SCALE GENOMIC DNA]</scope>
    <source>
        <strain evidence="2 3">RG4-7</strain>
    </source>
</reference>
<dbReference type="InterPro" id="IPR013766">
    <property type="entry name" value="Thioredoxin_domain"/>
</dbReference>
<dbReference type="PANTHER" id="PTHR42852:SF13">
    <property type="entry name" value="PROTEIN DIPZ"/>
    <property type="match status" value="1"/>
</dbReference>
<dbReference type="CDD" id="cd02966">
    <property type="entry name" value="TlpA_like_family"/>
    <property type="match status" value="1"/>
</dbReference>
<dbReference type="PROSITE" id="PS51352">
    <property type="entry name" value="THIOREDOXIN_2"/>
    <property type="match status" value="1"/>
</dbReference>
<dbReference type="Proteomes" id="UP000186720">
    <property type="component" value="Unassembled WGS sequence"/>
</dbReference>
<dbReference type="STRING" id="1302689.RG47T_4077"/>
<dbReference type="EMBL" id="MPPL01000001">
    <property type="protein sequence ID" value="OKS88606.1"/>
    <property type="molecule type" value="Genomic_DNA"/>
</dbReference>